<name>S9PGV0_CYSF2</name>
<gene>
    <name evidence="1" type="ORF">D187_008503</name>
</gene>
<reference evidence="1" key="1">
    <citation type="submission" date="2013-05" db="EMBL/GenBank/DDBJ databases">
        <title>Genome assembly of Cystobacter fuscus DSM 2262.</title>
        <authorList>
            <person name="Sharma G."/>
            <person name="Khatri I."/>
            <person name="Kaur C."/>
            <person name="Mayilraj S."/>
            <person name="Subramanian S."/>
        </authorList>
    </citation>
    <scope>NUCLEOTIDE SEQUENCE [LARGE SCALE GENOMIC DNA]</scope>
    <source>
        <strain evidence="1">DSM 2262</strain>
    </source>
</reference>
<dbReference type="eggNOG" id="COG1216">
    <property type="taxonomic scope" value="Bacteria"/>
</dbReference>
<protein>
    <recommendedName>
        <fullName evidence="3">Glycosyltransferase family 2 protein</fullName>
    </recommendedName>
</protein>
<evidence type="ECO:0000313" key="2">
    <source>
        <dbReference type="Proteomes" id="UP000011682"/>
    </source>
</evidence>
<sequence length="323" mass="36515">MDSHHGAVTLQINLAPTDLPHARHILPHQLRQLAASVDEVLLVLDLHRSKGHRFAAAWEERRPGMEALLAELCARYPRAKVREVDYSPATASAMAERFFGGRPVPLKDSRGGPYYSYMYGLHAAAHDHVFHLDADILLGGGSPTWVSEAVRLLASRPEILYCAPHPGPPAADGRLRIHLRGGIEPAPSVPSGFLMRRFSTRVFLMDRRRLLERLVPLKRKLAPPIHLLRALRAGNPPYREPENILTRAMEREDLRRLDFLGQSPGLWSLHPKWRSKEFYDALPEIIRRVETGDMPEAQRGDDDLNDSLVDWTSARAALRQRKP</sequence>
<comment type="caution">
    <text evidence="1">The sequence shown here is derived from an EMBL/GenBank/DDBJ whole genome shotgun (WGS) entry which is preliminary data.</text>
</comment>
<evidence type="ECO:0008006" key="3">
    <source>
        <dbReference type="Google" id="ProtNLM"/>
    </source>
</evidence>
<proteinExistence type="predicted"/>
<organism evidence="1 2">
    <name type="scientific">Cystobacter fuscus (strain ATCC 25194 / DSM 2262 / NBRC 100088 / M29)</name>
    <dbReference type="NCBI Taxonomy" id="1242864"/>
    <lineage>
        <taxon>Bacteria</taxon>
        <taxon>Pseudomonadati</taxon>
        <taxon>Myxococcota</taxon>
        <taxon>Myxococcia</taxon>
        <taxon>Myxococcales</taxon>
        <taxon>Cystobacterineae</taxon>
        <taxon>Archangiaceae</taxon>
        <taxon>Cystobacter</taxon>
    </lineage>
</organism>
<dbReference type="SUPFAM" id="SSF53448">
    <property type="entry name" value="Nucleotide-diphospho-sugar transferases"/>
    <property type="match status" value="1"/>
</dbReference>
<dbReference type="AlphaFoldDB" id="S9PGV0"/>
<dbReference type="EMBL" id="ANAH02000007">
    <property type="protein sequence ID" value="EPX62316.1"/>
    <property type="molecule type" value="Genomic_DNA"/>
</dbReference>
<evidence type="ECO:0000313" key="1">
    <source>
        <dbReference type="EMBL" id="EPX62316.1"/>
    </source>
</evidence>
<dbReference type="OrthoDB" id="5379371at2"/>
<accession>S9PGV0</accession>
<dbReference type="InterPro" id="IPR029044">
    <property type="entry name" value="Nucleotide-diphossugar_trans"/>
</dbReference>
<dbReference type="Proteomes" id="UP000011682">
    <property type="component" value="Unassembled WGS sequence"/>
</dbReference>
<keyword evidence="2" id="KW-1185">Reference proteome</keyword>
<dbReference type="RefSeq" id="WP_002623289.1">
    <property type="nucleotide sequence ID" value="NZ_ANAH02000007.1"/>
</dbReference>